<dbReference type="PANTHER" id="PTHR47506:SF8">
    <property type="entry name" value="REPRESSOR OF PUTATIVE XENOBIOTIC REDUCTASE TETR FAMILY-RELATED"/>
    <property type="match status" value="1"/>
</dbReference>
<dbReference type="EMBL" id="CP154858">
    <property type="protein sequence ID" value="XDT72222.1"/>
    <property type="molecule type" value="Genomic_DNA"/>
</dbReference>
<dbReference type="InterPro" id="IPR001647">
    <property type="entry name" value="HTH_TetR"/>
</dbReference>
<dbReference type="InterPro" id="IPR036271">
    <property type="entry name" value="Tet_transcr_reg_TetR-rel_C_sf"/>
</dbReference>
<evidence type="ECO:0000256" key="1">
    <source>
        <dbReference type="ARBA" id="ARBA00023015"/>
    </source>
</evidence>
<dbReference type="RefSeq" id="WP_369601234.1">
    <property type="nucleotide sequence ID" value="NZ_CP154858.1"/>
</dbReference>
<name>A0AB39UW26_9GAMM</name>
<dbReference type="InterPro" id="IPR011075">
    <property type="entry name" value="TetR_C"/>
</dbReference>
<dbReference type="Gene3D" id="1.10.357.10">
    <property type="entry name" value="Tetracycline Repressor, domain 2"/>
    <property type="match status" value="1"/>
</dbReference>
<evidence type="ECO:0000256" key="2">
    <source>
        <dbReference type="ARBA" id="ARBA00023125"/>
    </source>
</evidence>
<dbReference type="InterPro" id="IPR023772">
    <property type="entry name" value="DNA-bd_HTH_TetR-type_CS"/>
</dbReference>
<organism evidence="6">
    <name type="scientific">Thermohahella caldifontis</name>
    <dbReference type="NCBI Taxonomy" id="3142973"/>
    <lineage>
        <taxon>Bacteria</taxon>
        <taxon>Pseudomonadati</taxon>
        <taxon>Pseudomonadota</taxon>
        <taxon>Gammaproteobacteria</taxon>
        <taxon>Oceanospirillales</taxon>
        <taxon>Hahellaceae</taxon>
        <taxon>Thermohahella</taxon>
    </lineage>
</organism>
<dbReference type="GO" id="GO:0003677">
    <property type="term" value="F:DNA binding"/>
    <property type="evidence" value="ECO:0007669"/>
    <property type="project" value="UniProtKB-UniRule"/>
</dbReference>
<reference evidence="6" key="1">
    <citation type="submission" date="2024-05" db="EMBL/GenBank/DDBJ databases">
        <title>Genome sequencing of novel strain.</title>
        <authorList>
            <person name="Ganbat D."/>
            <person name="Ganbat S."/>
            <person name="Lee S.-J."/>
        </authorList>
    </citation>
    <scope>NUCLEOTIDE SEQUENCE</scope>
    <source>
        <strain evidence="6">SMD15-11</strain>
    </source>
</reference>
<dbReference type="SUPFAM" id="SSF46689">
    <property type="entry name" value="Homeodomain-like"/>
    <property type="match status" value="1"/>
</dbReference>
<proteinExistence type="predicted"/>
<dbReference type="PANTHER" id="PTHR47506">
    <property type="entry name" value="TRANSCRIPTIONAL REGULATORY PROTEIN"/>
    <property type="match status" value="1"/>
</dbReference>
<keyword evidence="2 4" id="KW-0238">DNA-binding</keyword>
<evidence type="ECO:0000256" key="4">
    <source>
        <dbReference type="PROSITE-ProRule" id="PRU00335"/>
    </source>
</evidence>
<dbReference type="AlphaFoldDB" id="A0AB39UW26"/>
<feature type="domain" description="HTH tetR-type" evidence="5">
    <location>
        <begin position="5"/>
        <end position="65"/>
    </location>
</feature>
<evidence type="ECO:0000256" key="3">
    <source>
        <dbReference type="ARBA" id="ARBA00023163"/>
    </source>
</evidence>
<evidence type="ECO:0000313" key="6">
    <source>
        <dbReference type="EMBL" id="XDT72222.1"/>
    </source>
</evidence>
<feature type="DNA-binding region" description="H-T-H motif" evidence="4">
    <location>
        <begin position="28"/>
        <end position="47"/>
    </location>
</feature>
<keyword evidence="1" id="KW-0805">Transcription regulation</keyword>
<dbReference type="PROSITE" id="PS50977">
    <property type="entry name" value="HTH_TETR_2"/>
    <property type="match status" value="1"/>
</dbReference>
<sequence length="197" mass="21868">MRKAEFDRADVLRKAMWAFQKKGYARTTMQDLVEATGLHPGSLYCAFGNKRGILMAAISQYQADRVEQFAACTAGKAPLEALRAYLDSVVEECACCEPQGACLVAKAINELAEQDDEVQAYLTRIMAELETGIHQLFERAMAERSLADGPDARRRARFFMMGIYGLRTYAHTHPGRDVLRALADQLFAATTRGLSGH</sequence>
<evidence type="ECO:0000259" key="5">
    <source>
        <dbReference type="PROSITE" id="PS50977"/>
    </source>
</evidence>
<dbReference type="InterPro" id="IPR009057">
    <property type="entry name" value="Homeodomain-like_sf"/>
</dbReference>
<dbReference type="PROSITE" id="PS01081">
    <property type="entry name" value="HTH_TETR_1"/>
    <property type="match status" value="1"/>
</dbReference>
<accession>A0AB39UW26</accession>
<gene>
    <name evidence="6" type="ORF">AAIA72_15705</name>
</gene>
<dbReference type="Pfam" id="PF16925">
    <property type="entry name" value="TetR_C_13"/>
    <property type="match status" value="1"/>
</dbReference>
<keyword evidence="3" id="KW-0804">Transcription</keyword>
<dbReference type="Pfam" id="PF00440">
    <property type="entry name" value="TetR_N"/>
    <property type="match status" value="1"/>
</dbReference>
<dbReference type="SUPFAM" id="SSF48498">
    <property type="entry name" value="Tetracyclin repressor-like, C-terminal domain"/>
    <property type="match status" value="1"/>
</dbReference>
<protein>
    <submittedName>
        <fullName evidence="6">TetR/AcrR family transcriptional regulator</fullName>
    </submittedName>
</protein>
<dbReference type="KEGG" id="tcd:AAIA72_15705"/>